<dbReference type="EMBL" id="NIDE01000014">
    <property type="protein sequence ID" value="OWK38558.1"/>
    <property type="molecule type" value="Genomic_DNA"/>
</dbReference>
<keyword evidence="2" id="KW-1185">Reference proteome</keyword>
<dbReference type="Proteomes" id="UP000214646">
    <property type="component" value="Unassembled WGS sequence"/>
</dbReference>
<comment type="caution">
    <text evidence="1">The sequence shown here is derived from an EMBL/GenBank/DDBJ whole genome shotgun (WGS) entry which is preliminary data.</text>
</comment>
<sequence length="159" mass="17357">MKLTRRRKIWAAALLIVTAVVVWAARSGWERWVEFRGHIPGRYRAFPAEGTTVFTVIAPDGTWTMDVHTSGTAQPKMAMSGRWRLSGHMLIFLSGAAADESVGPLAFILESLQGPLNDSEVSRIRVVSASAAGLELSYGTHLITGKEDLQTLKREPAAP</sequence>
<reference evidence="2" key="1">
    <citation type="submission" date="2017-06" db="EMBL/GenBank/DDBJ databases">
        <title>Genome analysis of Fimbriiglobus ruber SP5, the first member of the order Planctomycetales with confirmed chitinolytic capability.</title>
        <authorList>
            <person name="Ravin N.V."/>
            <person name="Rakitin A.L."/>
            <person name="Ivanova A.A."/>
            <person name="Beletsky A.V."/>
            <person name="Kulichevskaya I.S."/>
            <person name="Mardanov A.V."/>
            <person name="Dedysh S.N."/>
        </authorList>
    </citation>
    <scope>NUCLEOTIDE SEQUENCE [LARGE SCALE GENOMIC DNA]</scope>
    <source>
        <strain evidence="2">SP5</strain>
    </source>
</reference>
<name>A0A225DJ07_9BACT</name>
<proteinExistence type="predicted"/>
<protein>
    <submittedName>
        <fullName evidence="1">Uncharacterized protein</fullName>
    </submittedName>
</protein>
<dbReference type="AlphaFoldDB" id="A0A225DJ07"/>
<evidence type="ECO:0000313" key="2">
    <source>
        <dbReference type="Proteomes" id="UP000214646"/>
    </source>
</evidence>
<accession>A0A225DJ07</accession>
<organism evidence="1 2">
    <name type="scientific">Fimbriiglobus ruber</name>
    <dbReference type="NCBI Taxonomy" id="1908690"/>
    <lineage>
        <taxon>Bacteria</taxon>
        <taxon>Pseudomonadati</taxon>
        <taxon>Planctomycetota</taxon>
        <taxon>Planctomycetia</taxon>
        <taxon>Gemmatales</taxon>
        <taxon>Gemmataceae</taxon>
        <taxon>Fimbriiglobus</taxon>
    </lineage>
</organism>
<gene>
    <name evidence="1" type="ORF">FRUB_07678</name>
</gene>
<evidence type="ECO:0000313" key="1">
    <source>
        <dbReference type="EMBL" id="OWK38558.1"/>
    </source>
</evidence>
<dbReference type="RefSeq" id="WP_088258329.1">
    <property type="nucleotide sequence ID" value="NZ_NIDE01000014.1"/>
</dbReference>